<proteinExistence type="predicted"/>
<dbReference type="AlphaFoldDB" id="A0A453G1Y0"/>
<evidence type="ECO:0000313" key="2">
    <source>
        <dbReference type="Proteomes" id="UP000015105"/>
    </source>
</evidence>
<reference evidence="2" key="2">
    <citation type="journal article" date="2017" name="Nat. Plants">
        <title>The Aegilops tauschii genome reveals multiple impacts of transposons.</title>
        <authorList>
            <person name="Zhao G."/>
            <person name="Zou C."/>
            <person name="Li K."/>
            <person name="Wang K."/>
            <person name="Li T."/>
            <person name="Gao L."/>
            <person name="Zhang X."/>
            <person name="Wang H."/>
            <person name="Yang Z."/>
            <person name="Liu X."/>
            <person name="Jiang W."/>
            <person name="Mao L."/>
            <person name="Kong X."/>
            <person name="Jiao Y."/>
            <person name="Jia J."/>
        </authorList>
    </citation>
    <scope>NUCLEOTIDE SEQUENCE [LARGE SCALE GENOMIC DNA]</scope>
    <source>
        <strain evidence="2">cv. AL8/78</strain>
    </source>
</reference>
<organism evidence="1 2">
    <name type="scientific">Aegilops tauschii subsp. strangulata</name>
    <name type="common">Goatgrass</name>
    <dbReference type="NCBI Taxonomy" id="200361"/>
    <lineage>
        <taxon>Eukaryota</taxon>
        <taxon>Viridiplantae</taxon>
        <taxon>Streptophyta</taxon>
        <taxon>Embryophyta</taxon>
        <taxon>Tracheophyta</taxon>
        <taxon>Spermatophyta</taxon>
        <taxon>Magnoliopsida</taxon>
        <taxon>Liliopsida</taxon>
        <taxon>Poales</taxon>
        <taxon>Poaceae</taxon>
        <taxon>BOP clade</taxon>
        <taxon>Pooideae</taxon>
        <taxon>Triticodae</taxon>
        <taxon>Triticeae</taxon>
        <taxon>Triticinae</taxon>
        <taxon>Aegilops</taxon>
    </lineage>
</organism>
<reference evidence="1" key="5">
    <citation type="journal article" date="2021" name="G3 (Bethesda)">
        <title>Aegilops tauschii genome assembly Aet v5.0 features greater sequence contiguity and improved annotation.</title>
        <authorList>
            <person name="Wang L."/>
            <person name="Zhu T."/>
            <person name="Rodriguez J.C."/>
            <person name="Deal K.R."/>
            <person name="Dubcovsky J."/>
            <person name="McGuire P.E."/>
            <person name="Lux T."/>
            <person name="Spannagl M."/>
            <person name="Mayer K.F.X."/>
            <person name="Baldrich P."/>
            <person name="Meyers B.C."/>
            <person name="Huo N."/>
            <person name="Gu Y.Q."/>
            <person name="Zhou H."/>
            <person name="Devos K.M."/>
            <person name="Bennetzen J.L."/>
            <person name="Unver T."/>
            <person name="Budak H."/>
            <person name="Gulick P.J."/>
            <person name="Galiba G."/>
            <person name="Kalapos B."/>
            <person name="Nelson D.R."/>
            <person name="Li P."/>
            <person name="You F.M."/>
            <person name="Luo M.C."/>
            <person name="Dvorak J."/>
        </authorList>
    </citation>
    <scope>NUCLEOTIDE SEQUENCE [LARGE SCALE GENOMIC DNA]</scope>
    <source>
        <strain evidence="1">cv. AL8/78</strain>
    </source>
</reference>
<dbReference type="EnsemblPlants" id="AET3Gv20857900.1">
    <property type="protein sequence ID" value="AET3Gv20857900.1"/>
    <property type="gene ID" value="AET3Gv20857900"/>
</dbReference>
<reference evidence="2" key="1">
    <citation type="journal article" date="2014" name="Science">
        <title>Ancient hybridizations among the ancestral genomes of bread wheat.</title>
        <authorList>
            <consortium name="International Wheat Genome Sequencing Consortium,"/>
            <person name="Marcussen T."/>
            <person name="Sandve S.R."/>
            <person name="Heier L."/>
            <person name="Spannagl M."/>
            <person name="Pfeifer M."/>
            <person name="Jakobsen K.S."/>
            <person name="Wulff B.B."/>
            <person name="Steuernagel B."/>
            <person name="Mayer K.F."/>
            <person name="Olsen O.A."/>
        </authorList>
    </citation>
    <scope>NUCLEOTIDE SEQUENCE [LARGE SCALE GENOMIC DNA]</scope>
    <source>
        <strain evidence="2">cv. AL8/78</strain>
    </source>
</reference>
<protein>
    <submittedName>
        <fullName evidence="1">Uncharacterized protein</fullName>
    </submittedName>
</protein>
<dbReference type="Proteomes" id="UP000015105">
    <property type="component" value="Chromosome 3D"/>
</dbReference>
<reference evidence="1" key="4">
    <citation type="submission" date="2019-03" db="UniProtKB">
        <authorList>
            <consortium name="EnsemblPlants"/>
        </authorList>
    </citation>
    <scope>IDENTIFICATION</scope>
</reference>
<keyword evidence="2" id="KW-1185">Reference proteome</keyword>
<dbReference type="Gramene" id="AET3Gv20857900.1">
    <property type="protein sequence ID" value="AET3Gv20857900.1"/>
    <property type="gene ID" value="AET3Gv20857900"/>
</dbReference>
<evidence type="ECO:0000313" key="1">
    <source>
        <dbReference type="EnsemblPlants" id="AET3Gv20857900.1"/>
    </source>
</evidence>
<name>A0A453G1Y0_AEGTS</name>
<accession>A0A453G1Y0</accession>
<sequence>ACCWNSPLSPLLAIDSASSPWRGNLNLRRQLRWPKVMEMGVLDITAKLSLKNDK</sequence>
<reference evidence="1" key="3">
    <citation type="journal article" date="2017" name="Nature">
        <title>Genome sequence of the progenitor of the wheat D genome Aegilops tauschii.</title>
        <authorList>
            <person name="Luo M.C."/>
            <person name="Gu Y.Q."/>
            <person name="Puiu D."/>
            <person name="Wang H."/>
            <person name="Twardziok S.O."/>
            <person name="Deal K.R."/>
            <person name="Huo N."/>
            <person name="Zhu T."/>
            <person name="Wang L."/>
            <person name="Wang Y."/>
            <person name="McGuire P.E."/>
            <person name="Liu S."/>
            <person name="Long H."/>
            <person name="Ramasamy R.K."/>
            <person name="Rodriguez J.C."/>
            <person name="Van S.L."/>
            <person name="Yuan L."/>
            <person name="Wang Z."/>
            <person name="Xia Z."/>
            <person name="Xiao L."/>
            <person name="Anderson O.D."/>
            <person name="Ouyang S."/>
            <person name="Liang Y."/>
            <person name="Zimin A.V."/>
            <person name="Pertea G."/>
            <person name="Qi P."/>
            <person name="Bennetzen J.L."/>
            <person name="Dai X."/>
            <person name="Dawson M.W."/>
            <person name="Muller H.G."/>
            <person name="Kugler K."/>
            <person name="Rivarola-Duarte L."/>
            <person name="Spannagl M."/>
            <person name="Mayer K.F.X."/>
            <person name="Lu F.H."/>
            <person name="Bevan M.W."/>
            <person name="Leroy P."/>
            <person name="Li P."/>
            <person name="You F.M."/>
            <person name="Sun Q."/>
            <person name="Liu Z."/>
            <person name="Lyons E."/>
            <person name="Wicker T."/>
            <person name="Salzberg S.L."/>
            <person name="Devos K.M."/>
            <person name="Dvorak J."/>
        </authorList>
    </citation>
    <scope>NUCLEOTIDE SEQUENCE [LARGE SCALE GENOMIC DNA]</scope>
    <source>
        <strain evidence="1">cv. AL8/78</strain>
    </source>
</reference>